<dbReference type="Proteomes" id="UP001154265">
    <property type="component" value="Unassembled WGS sequence"/>
</dbReference>
<dbReference type="EMBL" id="JAKKUT010000002">
    <property type="protein sequence ID" value="MDG2990538.1"/>
    <property type="molecule type" value="Genomic_DNA"/>
</dbReference>
<reference evidence="2" key="1">
    <citation type="journal article" date="2022" name="Genome Biol. Evol.">
        <title>A New Gene Family Diagnostic for Intracellular Biomineralization of Amorphous Ca Carbonates by Cyanobacteria.</title>
        <authorList>
            <person name="Benzerara K."/>
            <person name="Duprat E."/>
            <person name="Bitard-Feildel T."/>
            <person name="Caumes G."/>
            <person name="Cassier-Chauvat C."/>
            <person name="Chauvat F."/>
            <person name="Dezi M."/>
            <person name="Diop S.I."/>
            <person name="Gaschignard G."/>
            <person name="Gorgen S."/>
            <person name="Gugger M."/>
            <person name="Lopez-Garcia P."/>
            <person name="Millet M."/>
            <person name="Skouri-Panet F."/>
            <person name="Moreira D."/>
            <person name="Callebaut I."/>
        </authorList>
    </citation>
    <scope>NUCLEOTIDE SEQUENCE</scope>
    <source>
        <strain evidence="2">G9</strain>
    </source>
</reference>
<accession>A0ABT6EXP0</accession>
<evidence type="ECO:0000313" key="3">
    <source>
        <dbReference type="Proteomes" id="UP001154265"/>
    </source>
</evidence>
<reference evidence="2" key="2">
    <citation type="submission" date="2022-01" db="EMBL/GenBank/DDBJ databases">
        <authorList>
            <person name="Zivanovic Y."/>
            <person name="Moreira D."/>
            <person name="Lopez-Garcia P."/>
        </authorList>
    </citation>
    <scope>NUCLEOTIDE SEQUENCE</scope>
    <source>
        <strain evidence="2">G9</strain>
    </source>
</reference>
<gene>
    <name evidence="2" type="ORF">L3556_06260</name>
</gene>
<feature type="chain" id="PRO_5046430250" evidence="1">
    <location>
        <begin position="26"/>
        <end position="246"/>
    </location>
</feature>
<dbReference type="RefSeq" id="WP_277866447.1">
    <property type="nucleotide sequence ID" value="NZ_JAKKUT010000002.1"/>
</dbReference>
<keyword evidence="1" id="KW-0732">Signal</keyword>
<proteinExistence type="predicted"/>
<name>A0ABT6EXP0_9SYNE</name>
<dbReference type="InterPro" id="IPR010328">
    <property type="entry name" value="DUF928"/>
</dbReference>
<feature type="signal peptide" evidence="1">
    <location>
        <begin position="1"/>
        <end position="25"/>
    </location>
</feature>
<keyword evidence="3" id="KW-1185">Reference proteome</keyword>
<dbReference type="Pfam" id="PF06051">
    <property type="entry name" value="DUF928"/>
    <property type="match status" value="1"/>
</dbReference>
<evidence type="ECO:0000256" key="1">
    <source>
        <dbReference type="SAM" id="SignalP"/>
    </source>
</evidence>
<protein>
    <submittedName>
        <fullName evidence="2">DUF928 domain-containing protein</fullName>
    </submittedName>
</protein>
<evidence type="ECO:0000313" key="2">
    <source>
        <dbReference type="EMBL" id="MDG2990538.1"/>
    </source>
</evidence>
<organism evidence="2 3">
    <name type="scientific">Candidatus Synechococcus calcipolaris G9</name>
    <dbReference type="NCBI Taxonomy" id="1497997"/>
    <lineage>
        <taxon>Bacteria</taxon>
        <taxon>Bacillati</taxon>
        <taxon>Cyanobacteriota</taxon>
        <taxon>Cyanophyceae</taxon>
        <taxon>Synechococcales</taxon>
        <taxon>Synechococcaceae</taxon>
        <taxon>Synechococcus</taxon>
    </lineage>
</organism>
<comment type="caution">
    <text evidence="2">The sequence shown here is derived from an EMBL/GenBank/DDBJ whole genome shotgun (WGS) entry which is preliminary data.</text>
</comment>
<sequence length="246" mass="26894">MKPKFYWQTLALPLALSIVSMGAIAAASWANYRPPANLGKPGNREGAATRLARPMLLRESTTGGGSCFTDPSQKLTALVPQDNNGLSSNLTPSLYGFIPANTGATLALEIKDEAGQILYKQSRTAPTQAGLIAWELDAINPSPLQYGQDYRWQFTLTCLSGTEAMTTESWLRPQALNPQQVTEMKQSPDQAMAFAVAGYWYDALDRLAEERQAQPQNADVTQKWQSLLQSPSVKLQGMVNQPLNAF</sequence>